<evidence type="ECO:0000256" key="7">
    <source>
        <dbReference type="ARBA" id="ARBA00023136"/>
    </source>
</evidence>
<evidence type="ECO:0000256" key="6">
    <source>
        <dbReference type="ARBA" id="ARBA00022989"/>
    </source>
</evidence>
<dbReference type="SUPFAM" id="SSF52058">
    <property type="entry name" value="L domain-like"/>
    <property type="match status" value="1"/>
</dbReference>
<keyword evidence="13" id="KW-0675">Receptor</keyword>
<keyword evidence="6 9" id="KW-1133">Transmembrane helix</keyword>
<dbReference type="GO" id="GO:0016020">
    <property type="term" value="C:membrane"/>
    <property type="evidence" value="ECO:0007669"/>
    <property type="project" value="UniProtKB-SubCell"/>
</dbReference>
<dbReference type="Pfam" id="PF00069">
    <property type="entry name" value="Pkinase"/>
    <property type="match status" value="1"/>
</dbReference>
<evidence type="ECO:0000256" key="4">
    <source>
        <dbReference type="ARBA" id="ARBA00022729"/>
    </source>
</evidence>
<evidence type="ECO:0000313" key="13">
    <source>
        <dbReference type="RefSeq" id="XP_022940661.1"/>
    </source>
</evidence>
<keyword evidence="5" id="KW-0677">Repeat</keyword>
<evidence type="ECO:0000259" key="11">
    <source>
        <dbReference type="PROSITE" id="PS50011"/>
    </source>
</evidence>
<dbReference type="GO" id="GO:0005524">
    <property type="term" value="F:ATP binding"/>
    <property type="evidence" value="ECO:0007669"/>
    <property type="project" value="InterPro"/>
</dbReference>
<dbReference type="Gene3D" id="3.80.10.10">
    <property type="entry name" value="Ribonuclease Inhibitor"/>
    <property type="match status" value="1"/>
</dbReference>
<dbReference type="AlphaFoldDB" id="A0A6J1FJ38"/>
<gene>
    <name evidence="13" type="primary">LOC111446185</name>
</gene>
<feature type="signal peptide" evidence="10">
    <location>
        <begin position="1"/>
        <end position="21"/>
    </location>
</feature>
<dbReference type="GO" id="GO:0004672">
    <property type="term" value="F:protein kinase activity"/>
    <property type="evidence" value="ECO:0007669"/>
    <property type="project" value="InterPro"/>
</dbReference>
<dbReference type="Gene3D" id="1.10.510.10">
    <property type="entry name" value="Transferase(Phosphotransferase) domain 1"/>
    <property type="match status" value="1"/>
</dbReference>
<dbReference type="PROSITE" id="PS51257">
    <property type="entry name" value="PROKAR_LIPOPROTEIN"/>
    <property type="match status" value="1"/>
</dbReference>
<name>A0A6J1FJ38_CUCMO</name>
<evidence type="ECO:0000256" key="9">
    <source>
        <dbReference type="SAM" id="Phobius"/>
    </source>
</evidence>
<keyword evidence="4 10" id="KW-0732">Signal</keyword>
<keyword evidence="12" id="KW-1185">Reference proteome</keyword>
<feature type="domain" description="Protein kinase" evidence="11">
    <location>
        <begin position="287"/>
        <end position="555"/>
    </location>
</feature>
<dbReference type="FunFam" id="3.80.10.10:FF:000041">
    <property type="entry name" value="LRR receptor-like serine/threonine-protein kinase ERECTA"/>
    <property type="match status" value="1"/>
</dbReference>
<dbReference type="InterPro" id="IPR000719">
    <property type="entry name" value="Prot_kinase_dom"/>
</dbReference>
<reference evidence="13" key="1">
    <citation type="submission" date="2025-08" db="UniProtKB">
        <authorList>
            <consortium name="RefSeq"/>
        </authorList>
    </citation>
    <scope>IDENTIFICATION</scope>
    <source>
        <tissue evidence="13">Young leaves</tissue>
    </source>
</reference>
<evidence type="ECO:0000256" key="5">
    <source>
        <dbReference type="ARBA" id="ARBA00022737"/>
    </source>
</evidence>
<dbReference type="Proteomes" id="UP000504609">
    <property type="component" value="Unplaced"/>
</dbReference>
<evidence type="ECO:0000256" key="1">
    <source>
        <dbReference type="ARBA" id="ARBA00004370"/>
    </source>
</evidence>
<keyword evidence="8" id="KW-0325">Glycoprotein</keyword>
<protein>
    <submittedName>
        <fullName evidence="13">Probable inactive receptor kinase At2g26730</fullName>
    </submittedName>
</protein>
<organism evidence="12 13">
    <name type="scientific">Cucurbita moschata</name>
    <name type="common">Winter crookneck squash</name>
    <name type="synonym">Cucurbita pepo var. moschata</name>
    <dbReference type="NCBI Taxonomy" id="3662"/>
    <lineage>
        <taxon>Eukaryota</taxon>
        <taxon>Viridiplantae</taxon>
        <taxon>Streptophyta</taxon>
        <taxon>Embryophyta</taxon>
        <taxon>Tracheophyta</taxon>
        <taxon>Spermatophyta</taxon>
        <taxon>Magnoliopsida</taxon>
        <taxon>eudicotyledons</taxon>
        <taxon>Gunneridae</taxon>
        <taxon>Pentapetalae</taxon>
        <taxon>rosids</taxon>
        <taxon>fabids</taxon>
        <taxon>Cucurbitales</taxon>
        <taxon>Cucurbitaceae</taxon>
        <taxon>Cucurbiteae</taxon>
        <taxon>Cucurbita</taxon>
    </lineage>
</organism>
<evidence type="ECO:0000313" key="12">
    <source>
        <dbReference type="Proteomes" id="UP000504609"/>
    </source>
</evidence>
<keyword evidence="13" id="KW-0418">Kinase</keyword>
<dbReference type="InterPro" id="IPR025875">
    <property type="entry name" value="Leu-rich_rpt_4"/>
</dbReference>
<dbReference type="Pfam" id="PF12799">
    <property type="entry name" value="LRR_4"/>
    <property type="match status" value="1"/>
</dbReference>
<proteinExistence type="predicted"/>
<feature type="chain" id="PRO_5026767282" evidence="10">
    <location>
        <begin position="22"/>
        <end position="579"/>
    </location>
</feature>
<dbReference type="Gene3D" id="3.30.200.20">
    <property type="entry name" value="Phosphorylase Kinase, domain 1"/>
    <property type="match status" value="1"/>
</dbReference>
<keyword evidence="7 9" id="KW-0472">Membrane</keyword>
<dbReference type="KEGG" id="cmos:111446185"/>
<dbReference type="InterPro" id="IPR032675">
    <property type="entry name" value="LRR_dom_sf"/>
</dbReference>
<dbReference type="GeneID" id="111446185"/>
<dbReference type="InterPro" id="IPR011009">
    <property type="entry name" value="Kinase-like_dom_sf"/>
</dbReference>
<evidence type="ECO:0000256" key="3">
    <source>
        <dbReference type="ARBA" id="ARBA00022692"/>
    </source>
</evidence>
<dbReference type="InterPro" id="IPR001611">
    <property type="entry name" value="Leu-rich_rpt"/>
</dbReference>
<dbReference type="PANTHER" id="PTHR48010:SF33">
    <property type="entry name" value="PROTEIN KINASE DOMAIN-CONTAINING PROTEIN"/>
    <property type="match status" value="1"/>
</dbReference>
<dbReference type="SUPFAM" id="SSF56112">
    <property type="entry name" value="Protein kinase-like (PK-like)"/>
    <property type="match status" value="1"/>
</dbReference>
<evidence type="ECO:0000256" key="8">
    <source>
        <dbReference type="ARBA" id="ARBA00023180"/>
    </source>
</evidence>
<keyword evidence="2" id="KW-0433">Leucine-rich repeat</keyword>
<dbReference type="PANTHER" id="PTHR48010">
    <property type="entry name" value="OS05G0588300 PROTEIN"/>
    <property type="match status" value="1"/>
</dbReference>
<evidence type="ECO:0000256" key="2">
    <source>
        <dbReference type="ARBA" id="ARBA00022614"/>
    </source>
</evidence>
<comment type="subcellular location">
    <subcellularLocation>
        <location evidence="1">Membrane</location>
    </subcellularLocation>
</comment>
<evidence type="ECO:0000256" key="10">
    <source>
        <dbReference type="SAM" id="SignalP"/>
    </source>
</evidence>
<dbReference type="PROSITE" id="PS50011">
    <property type="entry name" value="PROTEIN_KINASE_DOM"/>
    <property type="match status" value="1"/>
</dbReference>
<feature type="transmembrane region" description="Helical" evidence="9">
    <location>
        <begin position="210"/>
        <end position="231"/>
    </location>
</feature>
<accession>A0A6J1FJ38</accession>
<keyword evidence="13" id="KW-0808">Transferase</keyword>
<dbReference type="Pfam" id="PF00560">
    <property type="entry name" value="LRR_1"/>
    <property type="match status" value="1"/>
</dbReference>
<sequence length="579" mass="65631">MQRDMRSILLLIWLFYAAVYASSFTACLDGDLSESGAFLSFIRAIDPQDILGIGTNESMLRLQLNKVKGVKYGHQGSIVEIRLENLNLSGRIDADSVCNLSRLRVLNLAKNNIQGNIPDSIVHCTRLTHLNLSNNNLSGMVPFSLPKLKNLRRIDISNNRFTTVSPQFKEFKHKKSLRSWMALRDTIPSSSQSSMSDSGGVAHWLHHKGIILLVILILCTVTCLIFSFLVCKRASKLALRKEMSKKTLQKSPPIVALSNVSSEVERPDEALREHRELVFFNEEDERFKVEDLLEATADLQSLNICTSLFKVRLKSQYYAVKTLRKMQINFDEFRKTMRLVGNLRHPNILPLVGYYSANDEKLLIYKYQRKGSLHELLESCIEGKQAFPWRIRLSIASGIAKGLGFIYQRSNAEASIPHGNLKLPNILLNENNEPQISEYGITNFLDQKQVRLLSSKGYTAPEKKLSEKADVYSFGIILLELLTGKIVTKDGINLPKWVRAKVREEWTCEVFDEEVARNAGKWAFSVLLIALDCVSNYPEERPSMAEAQEKIQEVVKTVEDHELRISPLSSDFGSPEAIR</sequence>
<dbReference type="RefSeq" id="XP_022940661.1">
    <property type="nucleotide sequence ID" value="XM_023084893.1"/>
</dbReference>
<dbReference type="InterPro" id="IPR050994">
    <property type="entry name" value="At_inactive_RLKs"/>
</dbReference>
<keyword evidence="3 9" id="KW-0812">Transmembrane</keyword>